<accession>A0A6M3XIG0</accession>
<name>A0A6M3XIG0_9ZZZZ</name>
<protein>
    <submittedName>
        <fullName evidence="1">Uncharacterized protein</fullName>
    </submittedName>
</protein>
<organism evidence="1">
    <name type="scientific">viral metagenome</name>
    <dbReference type="NCBI Taxonomy" id="1070528"/>
    <lineage>
        <taxon>unclassified sequences</taxon>
        <taxon>metagenomes</taxon>
        <taxon>organismal metagenomes</taxon>
    </lineage>
</organism>
<evidence type="ECO:0000313" key="1">
    <source>
        <dbReference type="EMBL" id="QJH97680.1"/>
    </source>
</evidence>
<reference evidence="1" key="1">
    <citation type="submission" date="2020-03" db="EMBL/GenBank/DDBJ databases">
        <title>The deep terrestrial virosphere.</title>
        <authorList>
            <person name="Holmfeldt K."/>
            <person name="Nilsson E."/>
            <person name="Simone D."/>
            <person name="Lopez-Fernandez M."/>
            <person name="Wu X."/>
            <person name="de Brujin I."/>
            <person name="Lundin D."/>
            <person name="Andersson A."/>
            <person name="Bertilsson S."/>
            <person name="Dopson M."/>
        </authorList>
    </citation>
    <scope>NUCLEOTIDE SEQUENCE</scope>
    <source>
        <strain evidence="1">TM448B01062</strain>
    </source>
</reference>
<gene>
    <name evidence="1" type="ORF">TM448B01062_0025</name>
</gene>
<proteinExistence type="predicted"/>
<dbReference type="AlphaFoldDB" id="A0A6M3XIG0"/>
<dbReference type="EMBL" id="MT144696">
    <property type="protein sequence ID" value="QJH97680.1"/>
    <property type="molecule type" value="Genomic_DNA"/>
</dbReference>
<sequence>MTLVANTGSIAQYVRDQIYDIPSYVDSGTNLVNYVELARIDVQNFTGESINSDNVNEKYISVLKNMGCAYVLSKMIGARVDFDVKLGELNVTKVNKDIPEKVELDFFVSQANNSMKMVGRHIGFKKVWGGSG</sequence>